<dbReference type="SUPFAM" id="SSF52540">
    <property type="entry name" value="P-loop containing nucleoside triphosphate hydrolases"/>
    <property type="match status" value="1"/>
</dbReference>
<evidence type="ECO:0008006" key="4">
    <source>
        <dbReference type="Google" id="ProtNLM"/>
    </source>
</evidence>
<protein>
    <recommendedName>
        <fullName evidence="4">AAA domain-containing protein</fullName>
    </recommendedName>
</protein>
<accession>A0A839K5U3</accession>
<organism evidence="2 3">
    <name type="scientific">Variimorphobacter saccharofermentans</name>
    <dbReference type="NCBI Taxonomy" id="2755051"/>
    <lineage>
        <taxon>Bacteria</taxon>
        <taxon>Bacillati</taxon>
        <taxon>Bacillota</taxon>
        <taxon>Clostridia</taxon>
        <taxon>Lachnospirales</taxon>
        <taxon>Lachnospiraceae</taxon>
        <taxon>Variimorphobacter</taxon>
    </lineage>
</organism>
<sequence length="208" mass="24554">MRHKPMLLHKIIGKSMRQTREVIGIIGTHHGVGATYTAMMLAFFMGEERGRKTAFLEYNEHHDMSIIQSCYEWSEEDKDSFSFHNITCYKEVTRSKLMEVFGQSYDCIIIDFGTNFLDNKEELLRCSTKIIVGGRSEWDHQKLLRFLQRTGRISCDEQWLYFIPQANEKSIYYIKSLIQKHVWAIPTSENPTEPSRHICRLFHHLFPD</sequence>
<dbReference type="Gene3D" id="3.40.50.300">
    <property type="entry name" value="P-loop containing nucleotide triphosphate hydrolases"/>
    <property type="match status" value="1"/>
</dbReference>
<evidence type="ECO:0000256" key="1">
    <source>
        <dbReference type="SAM" id="Phobius"/>
    </source>
</evidence>
<evidence type="ECO:0000313" key="3">
    <source>
        <dbReference type="Proteomes" id="UP000574276"/>
    </source>
</evidence>
<keyword evidence="3" id="KW-1185">Reference proteome</keyword>
<dbReference type="RefSeq" id="WP_228354115.1">
    <property type="nucleotide sequence ID" value="NZ_JACEGA010000001.1"/>
</dbReference>
<evidence type="ECO:0000313" key="2">
    <source>
        <dbReference type="EMBL" id="MBB2184552.1"/>
    </source>
</evidence>
<gene>
    <name evidence="2" type="ORF">H0486_16865</name>
</gene>
<reference evidence="2 3" key="1">
    <citation type="submission" date="2020-07" db="EMBL/GenBank/DDBJ databases">
        <title>Characterization and genome sequencing of isolate MD1, a novel member within the family Lachnospiraceae.</title>
        <authorList>
            <person name="Rettenmaier R."/>
            <person name="Di Bello L."/>
            <person name="Zinser C."/>
            <person name="Scheitz K."/>
            <person name="Liebl W."/>
            <person name="Zverlov V."/>
        </authorList>
    </citation>
    <scope>NUCLEOTIDE SEQUENCE [LARGE SCALE GENOMIC DNA]</scope>
    <source>
        <strain evidence="2 3">MD1</strain>
    </source>
</reference>
<proteinExistence type="predicted"/>
<keyword evidence="1" id="KW-0812">Transmembrane</keyword>
<keyword evidence="1" id="KW-0472">Membrane</keyword>
<keyword evidence="1" id="KW-1133">Transmembrane helix</keyword>
<dbReference type="Proteomes" id="UP000574276">
    <property type="component" value="Unassembled WGS sequence"/>
</dbReference>
<feature type="transmembrane region" description="Helical" evidence="1">
    <location>
        <begin position="21"/>
        <end position="45"/>
    </location>
</feature>
<dbReference type="AlphaFoldDB" id="A0A839K5U3"/>
<comment type="caution">
    <text evidence="2">The sequence shown here is derived from an EMBL/GenBank/DDBJ whole genome shotgun (WGS) entry which is preliminary data.</text>
</comment>
<name>A0A839K5U3_9FIRM</name>
<dbReference type="EMBL" id="JACEGA010000001">
    <property type="protein sequence ID" value="MBB2184552.1"/>
    <property type="molecule type" value="Genomic_DNA"/>
</dbReference>
<dbReference type="InterPro" id="IPR027417">
    <property type="entry name" value="P-loop_NTPase"/>
</dbReference>